<sequence>MIKISIKKILTLFCLAILFFAFLLAPSAYQSLKWQQAVEAAGGFPYQIGLTKVVIVNCVTTGIPPICTGGILCNTLDAARCPLYVDVSGTPAGGMGKNALFSLIAIGQAGLTAGGQLIAGGMSPVLMDSGVLASAGGCYGCVAKNSLPDKFLAWFDKYIIAGFRKK</sequence>
<reference evidence="2" key="1">
    <citation type="submission" date="2017-09" db="EMBL/GenBank/DDBJ databases">
        <title>Depth-based differentiation of microbial function through sediment-hosted aquifers and enrichment of novel symbionts in the deep terrestrial subsurface.</title>
        <authorList>
            <person name="Probst A.J."/>
            <person name="Ladd B."/>
            <person name="Jarett J.K."/>
            <person name="Geller-Mcgrath D.E."/>
            <person name="Sieber C.M.K."/>
            <person name="Emerson J.B."/>
            <person name="Anantharaman K."/>
            <person name="Thomas B.C."/>
            <person name="Malmstrom R."/>
            <person name="Stieglmeier M."/>
            <person name="Klingl A."/>
            <person name="Woyke T."/>
            <person name="Ryan C.M."/>
            <person name="Banfield J.F."/>
        </authorList>
    </citation>
    <scope>NUCLEOTIDE SEQUENCE [LARGE SCALE GENOMIC DNA]</scope>
</reference>
<dbReference type="EMBL" id="PFUO01000045">
    <property type="protein sequence ID" value="PJB17423.1"/>
    <property type="molecule type" value="Genomic_DNA"/>
</dbReference>
<evidence type="ECO:0000313" key="1">
    <source>
        <dbReference type="EMBL" id="PJB17423.1"/>
    </source>
</evidence>
<dbReference type="AlphaFoldDB" id="A0A2M8AIH7"/>
<dbReference type="Proteomes" id="UP000230611">
    <property type="component" value="Unassembled WGS sequence"/>
</dbReference>
<proteinExistence type="predicted"/>
<protein>
    <submittedName>
        <fullName evidence="1">Uncharacterized protein</fullName>
    </submittedName>
</protein>
<name>A0A2M8AIH7_9BACT</name>
<comment type="caution">
    <text evidence="1">The sequence shown here is derived from an EMBL/GenBank/DDBJ whole genome shotgun (WGS) entry which is preliminary data.</text>
</comment>
<gene>
    <name evidence="1" type="ORF">CO116_00910</name>
</gene>
<evidence type="ECO:0000313" key="2">
    <source>
        <dbReference type="Proteomes" id="UP000230611"/>
    </source>
</evidence>
<organism evidence="1 2">
    <name type="scientific">Candidatus Falkowbacteria bacterium CG_4_9_14_3_um_filter_38_19</name>
    <dbReference type="NCBI Taxonomy" id="1974559"/>
    <lineage>
        <taxon>Bacteria</taxon>
        <taxon>Candidatus Falkowiibacteriota</taxon>
    </lineage>
</organism>
<accession>A0A2M8AIH7</accession>